<dbReference type="RefSeq" id="WP_070730360.1">
    <property type="nucleotide sequence ID" value="NZ_MDZB01000153.1"/>
</dbReference>
<protein>
    <submittedName>
        <fullName evidence="1">Uncharacterized protein</fullName>
    </submittedName>
</protein>
<sequence>MPLIVDVLTLTLYRDGLANLNGEATRALPAGAASLLLLPPNRASPHWVLVPATGGLLGDIQLVGRSDRGNLRFRAPSLAVALFAAVPREQPALRLVLEPAPALGWCLVAQNRCTNN</sequence>
<comment type="caution">
    <text evidence="1">The sequence shown here is derived from an EMBL/GenBank/DDBJ whole genome shotgun (WGS) entry which is preliminary data.</text>
</comment>
<name>A0A1G1STQ9_9BACT</name>
<dbReference type="OrthoDB" id="9968060at2"/>
<dbReference type="Proteomes" id="UP000176294">
    <property type="component" value="Unassembled WGS sequence"/>
</dbReference>
<organism evidence="1 2">
    <name type="scientific">Hymenobacter lapidarius</name>
    <dbReference type="NCBI Taxonomy" id="1908237"/>
    <lineage>
        <taxon>Bacteria</taxon>
        <taxon>Pseudomonadati</taxon>
        <taxon>Bacteroidota</taxon>
        <taxon>Cytophagia</taxon>
        <taxon>Cytophagales</taxon>
        <taxon>Hymenobacteraceae</taxon>
        <taxon>Hymenobacter</taxon>
    </lineage>
</organism>
<evidence type="ECO:0000313" key="1">
    <source>
        <dbReference type="EMBL" id="OGX81995.1"/>
    </source>
</evidence>
<dbReference type="EMBL" id="MDZB01000153">
    <property type="protein sequence ID" value="OGX81995.1"/>
    <property type="molecule type" value="Genomic_DNA"/>
</dbReference>
<keyword evidence="2" id="KW-1185">Reference proteome</keyword>
<dbReference type="AlphaFoldDB" id="A0A1G1STQ9"/>
<accession>A0A1G1STQ9</accession>
<evidence type="ECO:0000313" key="2">
    <source>
        <dbReference type="Proteomes" id="UP000176294"/>
    </source>
</evidence>
<reference evidence="1 2" key="1">
    <citation type="submission" date="2016-08" db="EMBL/GenBank/DDBJ databases">
        <title>Hymenobacter coccineus sp. nov., Hymenobacter lapidarius sp. nov. and Hymenobacter glacialis sp. nov., isolated from Antarctic soil.</title>
        <authorList>
            <person name="Sedlacek I."/>
            <person name="Kralova S."/>
            <person name="Kyrova K."/>
            <person name="Maslanova I."/>
            <person name="Stankova E."/>
            <person name="Vrbovska V."/>
            <person name="Nemec M."/>
            <person name="Bartak M."/>
            <person name="Svec P."/>
            <person name="Busse H.-J."/>
            <person name="Pantucek R."/>
        </authorList>
    </citation>
    <scope>NUCLEOTIDE SEQUENCE [LARGE SCALE GENOMIC DNA]</scope>
    <source>
        <strain evidence="1 2">CCM 8643</strain>
    </source>
</reference>
<proteinExistence type="predicted"/>
<gene>
    <name evidence="1" type="ORF">BEN47_05080</name>
</gene>